<evidence type="ECO:0000256" key="2">
    <source>
        <dbReference type="ARBA" id="ARBA00010617"/>
    </source>
</evidence>
<comment type="cofactor">
    <cofactor evidence="1">
        <name>heme</name>
        <dbReference type="ChEBI" id="CHEBI:30413"/>
    </cofactor>
</comment>
<dbReference type="GO" id="GO:0004497">
    <property type="term" value="F:monooxygenase activity"/>
    <property type="evidence" value="ECO:0007669"/>
    <property type="project" value="InterPro"/>
</dbReference>
<proteinExistence type="inferred from homology"/>
<name>A0A2T9ZJJ9_9FUNG</name>
<evidence type="ECO:0000313" key="5">
    <source>
        <dbReference type="Proteomes" id="UP000245609"/>
    </source>
</evidence>
<comment type="similarity">
    <text evidence="2">Belongs to the cytochrome P450 family.</text>
</comment>
<dbReference type="InterPro" id="IPR036396">
    <property type="entry name" value="Cyt_P450_sf"/>
</dbReference>
<dbReference type="OrthoDB" id="1470350at2759"/>
<feature type="non-terminal residue" evidence="4">
    <location>
        <position position="1"/>
    </location>
</feature>
<keyword evidence="3" id="KW-0479">Metal-binding</keyword>
<evidence type="ECO:0000313" key="4">
    <source>
        <dbReference type="EMBL" id="PVV04697.1"/>
    </source>
</evidence>
<dbReference type="Proteomes" id="UP000245609">
    <property type="component" value="Unassembled WGS sequence"/>
</dbReference>
<dbReference type="GO" id="GO:0020037">
    <property type="term" value="F:heme binding"/>
    <property type="evidence" value="ECO:0007669"/>
    <property type="project" value="InterPro"/>
</dbReference>
<accession>A0A2T9ZJJ9</accession>
<dbReference type="EMBL" id="MBFS01000090">
    <property type="protein sequence ID" value="PVV04697.1"/>
    <property type="molecule type" value="Genomic_DNA"/>
</dbReference>
<dbReference type="AlphaFoldDB" id="A0A2T9ZJJ9"/>
<dbReference type="PANTHER" id="PTHR46206">
    <property type="entry name" value="CYTOCHROME P450"/>
    <property type="match status" value="1"/>
</dbReference>
<reference evidence="4 5" key="1">
    <citation type="journal article" date="2018" name="MBio">
        <title>Comparative Genomics Reveals the Core Gene Toolbox for the Fungus-Insect Symbiosis.</title>
        <authorList>
            <person name="Wang Y."/>
            <person name="Stata M."/>
            <person name="Wang W."/>
            <person name="Stajich J.E."/>
            <person name="White M.M."/>
            <person name="Moncalvo J.M."/>
        </authorList>
    </citation>
    <scope>NUCLEOTIDE SEQUENCE [LARGE SCALE GENOMIC DNA]</scope>
    <source>
        <strain evidence="4 5">SC-DP-2</strain>
    </source>
</reference>
<dbReference type="GO" id="GO:0016705">
    <property type="term" value="F:oxidoreductase activity, acting on paired donors, with incorporation or reduction of molecular oxygen"/>
    <property type="evidence" value="ECO:0007669"/>
    <property type="project" value="InterPro"/>
</dbReference>
<sequence length="418" mass="48183">AGGVVYSNIFPNNVVVLSNYYKEYTHLPDPILNRIQGHIATANDNLGGYHTIVRNRIAAQLSKEYSSRYLKYVIQNDYKKFSSLMENYIQSSGMEKTIKLEISDISIYVFFENACLRILGPNLSKNKEVTTVANKIGSTLLVNSKVNFLKINMWLHTWRYMYYIKKLSAYIQKEIEDGPATANSVKLPSGIEIIRLEREKYDQCDYVSLTLGLYLAMTNMVAIIPTKLVNILTDISINPYLQSILVEEQVSVITKYGDSVTSFTLSKMKKLAAFIDESIVLSSPATNLHRRVKKPIFLSNGTMILDDQYISANLFEKFHSKKDNFENRIFDIEKQLNGEITPDEQFLRDNVWGYGKKKCPAIEYSLAQMKLFVLIMIRKYEIFSGKGWFRTKHPGYRQIIFVAPDTKHIYVRKRVLEI</sequence>
<protein>
    <recommendedName>
        <fullName evidence="6">Cytochrome P450</fullName>
    </recommendedName>
</protein>
<dbReference type="GO" id="GO:0005506">
    <property type="term" value="F:iron ion binding"/>
    <property type="evidence" value="ECO:0007669"/>
    <property type="project" value="InterPro"/>
</dbReference>
<comment type="caution">
    <text evidence="4">The sequence shown here is derived from an EMBL/GenBank/DDBJ whole genome shotgun (WGS) entry which is preliminary data.</text>
</comment>
<evidence type="ECO:0000256" key="1">
    <source>
        <dbReference type="ARBA" id="ARBA00001971"/>
    </source>
</evidence>
<dbReference type="PANTHER" id="PTHR46206:SF4">
    <property type="entry name" value="P450, PUTATIVE (EUROFUNG)-RELATED"/>
    <property type="match status" value="1"/>
</dbReference>
<dbReference type="Gene3D" id="1.10.630.10">
    <property type="entry name" value="Cytochrome P450"/>
    <property type="match status" value="1"/>
</dbReference>
<dbReference type="InterPro" id="IPR001128">
    <property type="entry name" value="Cyt_P450"/>
</dbReference>
<organism evidence="4 5">
    <name type="scientific">Smittium megazygosporum</name>
    <dbReference type="NCBI Taxonomy" id="133381"/>
    <lineage>
        <taxon>Eukaryota</taxon>
        <taxon>Fungi</taxon>
        <taxon>Fungi incertae sedis</taxon>
        <taxon>Zoopagomycota</taxon>
        <taxon>Kickxellomycotina</taxon>
        <taxon>Harpellomycetes</taxon>
        <taxon>Harpellales</taxon>
        <taxon>Legeriomycetaceae</taxon>
        <taxon>Smittium</taxon>
    </lineage>
</organism>
<gene>
    <name evidence="4" type="ORF">BB560_000787</name>
</gene>
<evidence type="ECO:0008006" key="6">
    <source>
        <dbReference type="Google" id="ProtNLM"/>
    </source>
</evidence>
<keyword evidence="5" id="KW-1185">Reference proteome</keyword>
<dbReference type="Pfam" id="PF00067">
    <property type="entry name" value="p450"/>
    <property type="match status" value="1"/>
</dbReference>
<evidence type="ECO:0000256" key="3">
    <source>
        <dbReference type="ARBA" id="ARBA00022723"/>
    </source>
</evidence>
<dbReference type="SUPFAM" id="SSF48264">
    <property type="entry name" value="Cytochrome P450"/>
    <property type="match status" value="1"/>
</dbReference>